<dbReference type="PATRIC" id="fig|270351.10.peg.7524"/>
<dbReference type="RefSeq" id="WP_060851382.1">
    <property type="nucleotide sequence ID" value="NZ_AP014707.1"/>
</dbReference>
<geneLocation type="plasmid" evidence="2">
    <name>pMaq22A_3p DNA</name>
</geneLocation>
<organism evidence="1 2">
    <name type="scientific">Methylobacterium aquaticum</name>
    <dbReference type="NCBI Taxonomy" id="270351"/>
    <lineage>
        <taxon>Bacteria</taxon>
        <taxon>Pseudomonadati</taxon>
        <taxon>Pseudomonadota</taxon>
        <taxon>Alphaproteobacteria</taxon>
        <taxon>Hyphomicrobiales</taxon>
        <taxon>Methylobacteriaceae</taxon>
        <taxon>Methylobacterium</taxon>
    </lineage>
</organism>
<accession>A0A0C6G2J0</accession>
<dbReference type="AlphaFoldDB" id="A0A0C6G2J0"/>
<dbReference type="EMBL" id="AP014707">
    <property type="protein sequence ID" value="BAQ50340.1"/>
    <property type="molecule type" value="Genomic_DNA"/>
</dbReference>
<reference evidence="1 2" key="1">
    <citation type="journal article" date="2015" name="Genome Announc.">
        <title>Complete Genome Sequence of Methylobacterium aquaticum Strain 22A, Isolated from Racomitrium japonicum Moss.</title>
        <authorList>
            <person name="Tani A."/>
            <person name="Ogura Y."/>
            <person name="Hayashi T."/>
            <person name="Kimbara K."/>
        </authorList>
    </citation>
    <scope>NUCLEOTIDE SEQUENCE [LARGE SCALE GENOMIC DNA]</scope>
    <source>
        <strain evidence="1 2">MA-22A</strain>
        <plasmid evidence="2">Plasmid pMaq22A_3p DNA</plasmid>
    </source>
</reference>
<proteinExistence type="predicted"/>
<protein>
    <submittedName>
        <fullName evidence="1">Uncharacterized protein</fullName>
    </submittedName>
</protein>
<dbReference type="KEGG" id="maqu:Maq22A_3p50450"/>
<dbReference type="Proteomes" id="UP000061432">
    <property type="component" value="Plasmid pMaq22A_3p"/>
</dbReference>
<name>A0A0C6G2J0_9HYPH</name>
<gene>
    <name evidence="1" type="ORF">Maq22A_3p50450</name>
</gene>
<reference evidence="2" key="2">
    <citation type="submission" date="2015-01" db="EMBL/GenBank/DDBJ databases">
        <title>Complete genome sequence of Methylobacterium aquaticum strain 22A.</title>
        <authorList>
            <person name="Tani A."/>
            <person name="Ogura Y."/>
            <person name="Hayashi T."/>
        </authorList>
    </citation>
    <scope>NUCLEOTIDE SEQUENCE [LARGE SCALE GENOMIC DNA]</scope>
    <source>
        <strain evidence="2">MA-22A</strain>
        <plasmid evidence="2">Plasmid pMaq22A_3p DNA</plasmid>
    </source>
</reference>
<evidence type="ECO:0000313" key="2">
    <source>
        <dbReference type="Proteomes" id="UP000061432"/>
    </source>
</evidence>
<evidence type="ECO:0000313" key="1">
    <source>
        <dbReference type="EMBL" id="BAQ50340.1"/>
    </source>
</evidence>
<sequence length="82" mass="9409">MGKRRTPLWVDRERTRVAADIHDPAECQALIDRHNRDLDMLVASGATREGAPRPMQQAHYYRSQALATLEARMRKLSTLVTH</sequence>
<keyword evidence="1" id="KW-0614">Plasmid</keyword>